<feature type="non-terminal residue" evidence="1">
    <location>
        <position position="36"/>
    </location>
</feature>
<dbReference type="EMBL" id="AWWV01009775">
    <property type="protein sequence ID" value="OMO84084.1"/>
    <property type="molecule type" value="Genomic_DNA"/>
</dbReference>
<evidence type="ECO:0000313" key="1">
    <source>
        <dbReference type="EMBL" id="OMO84084.1"/>
    </source>
</evidence>
<name>A0A1R3INB2_COCAP</name>
<dbReference type="Gramene" id="OMO84084">
    <property type="protein sequence ID" value="OMO84084"/>
    <property type="gene ID" value="CCACVL1_11006"/>
</dbReference>
<dbReference type="AlphaFoldDB" id="A0A1R3INB2"/>
<keyword evidence="2" id="KW-1185">Reference proteome</keyword>
<accession>A0A1R3INB2</accession>
<evidence type="ECO:0000313" key="2">
    <source>
        <dbReference type="Proteomes" id="UP000188268"/>
    </source>
</evidence>
<proteinExistence type="predicted"/>
<organism evidence="1 2">
    <name type="scientific">Corchorus capsularis</name>
    <name type="common">Jute</name>
    <dbReference type="NCBI Taxonomy" id="210143"/>
    <lineage>
        <taxon>Eukaryota</taxon>
        <taxon>Viridiplantae</taxon>
        <taxon>Streptophyta</taxon>
        <taxon>Embryophyta</taxon>
        <taxon>Tracheophyta</taxon>
        <taxon>Spermatophyta</taxon>
        <taxon>Magnoliopsida</taxon>
        <taxon>eudicotyledons</taxon>
        <taxon>Gunneridae</taxon>
        <taxon>Pentapetalae</taxon>
        <taxon>rosids</taxon>
        <taxon>malvids</taxon>
        <taxon>Malvales</taxon>
        <taxon>Malvaceae</taxon>
        <taxon>Grewioideae</taxon>
        <taxon>Apeibeae</taxon>
        <taxon>Corchorus</taxon>
    </lineage>
</organism>
<comment type="caution">
    <text evidence="1">The sequence shown here is derived from an EMBL/GenBank/DDBJ whole genome shotgun (WGS) entry which is preliminary data.</text>
</comment>
<dbReference type="Proteomes" id="UP000188268">
    <property type="component" value="Unassembled WGS sequence"/>
</dbReference>
<gene>
    <name evidence="1" type="ORF">CCACVL1_11006</name>
</gene>
<protein>
    <submittedName>
        <fullName evidence="1">Uncharacterized protein</fullName>
    </submittedName>
</protein>
<sequence length="36" mass="4448">MNTAINNEINELERQRVCIEERKQMLRKFQQQAQRT</sequence>
<reference evidence="1 2" key="1">
    <citation type="submission" date="2013-09" db="EMBL/GenBank/DDBJ databases">
        <title>Corchorus capsularis genome sequencing.</title>
        <authorList>
            <person name="Alam M."/>
            <person name="Haque M.S."/>
            <person name="Islam M.S."/>
            <person name="Emdad E.M."/>
            <person name="Islam M.M."/>
            <person name="Ahmed B."/>
            <person name="Halim A."/>
            <person name="Hossen Q.M.M."/>
            <person name="Hossain M.Z."/>
            <person name="Ahmed R."/>
            <person name="Khan M.M."/>
            <person name="Islam R."/>
            <person name="Rashid M.M."/>
            <person name="Khan S.A."/>
            <person name="Rahman M.S."/>
            <person name="Alam M."/>
        </authorList>
    </citation>
    <scope>NUCLEOTIDE SEQUENCE [LARGE SCALE GENOMIC DNA]</scope>
    <source>
        <strain evidence="2">cv. CVL-1</strain>
        <tissue evidence="1">Whole seedling</tissue>
    </source>
</reference>